<feature type="transmembrane region" description="Helical" evidence="1">
    <location>
        <begin position="880"/>
        <end position="906"/>
    </location>
</feature>
<evidence type="ECO:0000259" key="2">
    <source>
        <dbReference type="PROSITE" id="PS50004"/>
    </source>
</evidence>
<evidence type="ECO:0000256" key="1">
    <source>
        <dbReference type="SAM" id="Phobius"/>
    </source>
</evidence>
<dbReference type="EMBL" id="BRYB01002176">
    <property type="protein sequence ID" value="GMI40708.1"/>
    <property type="molecule type" value="Genomic_DNA"/>
</dbReference>
<dbReference type="Gene3D" id="2.60.40.150">
    <property type="entry name" value="C2 domain"/>
    <property type="match status" value="2"/>
</dbReference>
<dbReference type="Pfam" id="PF00168">
    <property type="entry name" value="C2"/>
    <property type="match status" value="2"/>
</dbReference>
<protein>
    <recommendedName>
        <fullName evidence="2">C2 domain-containing protein</fullName>
    </recommendedName>
</protein>
<keyword evidence="1" id="KW-0812">Transmembrane</keyword>
<dbReference type="InterPro" id="IPR000008">
    <property type="entry name" value="C2_dom"/>
</dbReference>
<sequence length="1122" mass="122222">MPSRKLSMKKRVPVRLQFVEGSPPATPPQLSISHMSNTLIRSPLSPRQWLQSSNSLHELSRLMIEDKPPESKHASFYFVPKEGGPNRTYKLKFQSVGARDEFASDFDVFRTQADEMGFSGESLSSAPSLQRSSLEATGLLVQIVGITGLLATDKGGDRGIALGDDFAFGCGGSSPPRKSGSASASSPPGSIMSRATNFLTPSTVSAPIVTGIESVEDMASAGSMGGDQKGAPDPYVVFGSPVPQDLTRFHKTLPCYNTASPIYSILTEGYFSPSPGTLAHIKSLGGINVVVWDKDVFTSDDYLGNVFLPYDLLSPPAGKIKLKLGDGMKLNDKVRGTITLDIRRPTGEDAEALGMFEKSRGGAGGGWHIPRPPHISMRAKQTRWSKVKNASEIRVKPYAEERYDQAWRTRTELEEWGLKRTQTMHLCKGEGGGRLAVEVLYCCDLPNTDGGVVGGVLGFKTDTFVNFVLNGAVATTDVIANCLNPIFPPYCRRGFVFPINSTSRLLHIGVFDSDELGGSGKGEDGGKDGDHIGRTHINLSKLTNNTEYTLEFNLQKSSTNITAARREEPGRGTICLRIKLQLPSPREGILADARSVVEAIKAGGVVDSGSQDLHVRTRKDLDNVRFTTLGKYDGLTYDRSVFDAQVEEFMELGMGAAYYAWVGVVALVLYRKPAFSLCTLLVCLRCVGSPASIPSGACLLFALALLAINDRAVSQKSLWRRPKSFYRLGCILLFDKDRGTTEIAMRDGMFDERWEREQEQLKKKAFWQFFVDRYAQFVQDGEEYAKMVAAVSDEKSTADVTSVASRSRGFFSTVTDPVSIVLQPVQAYMNMVLPSIRLGVNIVLGRDANIQFLLAVALVVGGVCLHFVPFGWLALWGSRIVILALLGPQNWINLYVLAIASLRIIIELGFMSGDWYRAAFIMSKIISGLLICCLYTIAWGWYKVILPTTDKAAKVAKADKIHTFFRFLTVSVVEGGVGGVAAMLSVSGDDAKAGVYDGNMHAISRIVTFFCAALLVYFIRSIGLKIKAMLASGGAKTAKVAPASGDAAPPPAKKEKSDEQKILYMVNWTTGIMVIVLLYLVKDIRDSIGVVRHLHQMRRGLLMCEVNWTTGIMAATGTSSSG</sequence>
<feature type="transmembrane region" description="Helical" evidence="1">
    <location>
        <begin position="1002"/>
        <end position="1019"/>
    </location>
</feature>
<accession>A0ABQ6N649</accession>
<feature type="domain" description="C2" evidence="2">
    <location>
        <begin position="183"/>
        <end position="324"/>
    </location>
</feature>
<feature type="domain" description="C2" evidence="2">
    <location>
        <begin position="416"/>
        <end position="552"/>
    </location>
</feature>
<dbReference type="Proteomes" id="UP001165060">
    <property type="component" value="Unassembled WGS sequence"/>
</dbReference>
<proteinExistence type="predicted"/>
<dbReference type="CDD" id="cd00030">
    <property type="entry name" value="C2"/>
    <property type="match status" value="2"/>
</dbReference>
<gene>
    <name evidence="3" type="ORF">TeGR_g11839</name>
</gene>
<feature type="transmembrane region" description="Helical" evidence="1">
    <location>
        <begin position="918"/>
        <end position="942"/>
    </location>
</feature>
<comment type="caution">
    <text evidence="3">The sequence shown here is derived from an EMBL/GenBank/DDBJ whole genome shotgun (WGS) entry which is preliminary data.</text>
</comment>
<keyword evidence="1" id="KW-1133">Transmembrane helix</keyword>
<keyword evidence="1" id="KW-0472">Membrane</keyword>
<evidence type="ECO:0000313" key="4">
    <source>
        <dbReference type="Proteomes" id="UP001165060"/>
    </source>
</evidence>
<organism evidence="3 4">
    <name type="scientific">Tetraparma gracilis</name>
    <dbReference type="NCBI Taxonomy" id="2962635"/>
    <lineage>
        <taxon>Eukaryota</taxon>
        <taxon>Sar</taxon>
        <taxon>Stramenopiles</taxon>
        <taxon>Ochrophyta</taxon>
        <taxon>Bolidophyceae</taxon>
        <taxon>Parmales</taxon>
        <taxon>Triparmaceae</taxon>
        <taxon>Tetraparma</taxon>
    </lineage>
</organism>
<dbReference type="InterPro" id="IPR035892">
    <property type="entry name" value="C2_domain_sf"/>
</dbReference>
<feature type="transmembrane region" description="Helical" evidence="1">
    <location>
        <begin position="1062"/>
        <end position="1081"/>
    </location>
</feature>
<dbReference type="SUPFAM" id="SSF49562">
    <property type="entry name" value="C2 domain (Calcium/lipid-binding domain, CaLB)"/>
    <property type="match status" value="2"/>
</dbReference>
<feature type="transmembrane region" description="Helical" evidence="1">
    <location>
        <begin position="852"/>
        <end position="874"/>
    </location>
</feature>
<reference evidence="3 4" key="1">
    <citation type="journal article" date="2023" name="Commun. Biol.">
        <title>Genome analysis of Parmales, the sister group of diatoms, reveals the evolutionary specialization of diatoms from phago-mixotrophs to photoautotrophs.</title>
        <authorList>
            <person name="Ban H."/>
            <person name="Sato S."/>
            <person name="Yoshikawa S."/>
            <person name="Yamada K."/>
            <person name="Nakamura Y."/>
            <person name="Ichinomiya M."/>
            <person name="Sato N."/>
            <person name="Blanc-Mathieu R."/>
            <person name="Endo H."/>
            <person name="Kuwata A."/>
            <person name="Ogata H."/>
        </authorList>
    </citation>
    <scope>NUCLEOTIDE SEQUENCE [LARGE SCALE GENOMIC DNA]</scope>
</reference>
<evidence type="ECO:0000313" key="3">
    <source>
        <dbReference type="EMBL" id="GMI40708.1"/>
    </source>
</evidence>
<dbReference type="PROSITE" id="PS50004">
    <property type="entry name" value="C2"/>
    <property type="match status" value="2"/>
</dbReference>
<dbReference type="SMART" id="SM00239">
    <property type="entry name" value="C2"/>
    <property type="match status" value="2"/>
</dbReference>
<name>A0ABQ6N649_9STRA</name>
<keyword evidence="4" id="KW-1185">Reference proteome</keyword>